<reference evidence="3" key="1">
    <citation type="journal article" date="2017" name="Front. Cell. Infect. Microbiol.">
        <title>The Distinct Transcriptional Response of the Midgut of Amblyomma sculptum and Amblyomma aureolatum Ticks to Rickettsia rickettsii Correlates to Their Differences in Susceptibility to Infection.</title>
        <authorList>
            <person name="Martins L.A."/>
            <person name="Galletti M.F.B.M."/>
            <person name="Ribeiro J.M."/>
            <person name="Fujita A."/>
            <person name="Costa F.B."/>
            <person name="Labruna M.B."/>
            <person name="Daffre S."/>
            <person name="Fogaca A.C."/>
        </authorList>
    </citation>
    <scope>NUCLEOTIDE SEQUENCE</scope>
</reference>
<protein>
    <submittedName>
        <fullName evidence="3">Putative lipocalin-8 8 lipocalin</fullName>
    </submittedName>
</protein>
<dbReference type="GO" id="GO:0009898">
    <property type="term" value="C:cytoplasmic side of plasma membrane"/>
    <property type="evidence" value="ECO:0007669"/>
    <property type="project" value="TreeGrafter"/>
</dbReference>
<dbReference type="AlphaFoldDB" id="A0A1E1WXY5"/>
<dbReference type="Gene3D" id="2.70.220.10">
    <property type="entry name" value="Ganglioside GM2 activator"/>
    <property type="match status" value="1"/>
</dbReference>
<dbReference type="GO" id="GO:0008047">
    <property type="term" value="F:enzyme activator activity"/>
    <property type="evidence" value="ECO:0007669"/>
    <property type="project" value="InterPro"/>
</dbReference>
<dbReference type="InterPro" id="IPR036846">
    <property type="entry name" value="GM2-AP_sf"/>
</dbReference>
<dbReference type="InterPro" id="IPR003172">
    <property type="entry name" value="ML_dom"/>
</dbReference>
<feature type="non-terminal residue" evidence="3">
    <location>
        <position position="1"/>
    </location>
</feature>
<evidence type="ECO:0000256" key="1">
    <source>
        <dbReference type="ARBA" id="ARBA00022729"/>
    </source>
</evidence>
<evidence type="ECO:0000259" key="2">
    <source>
        <dbReference type="Pfam" id="PF02221"/>
    </source>
</evidence>
<dbReference type="Pfam" id="PF02221">
    <property type="entry name" value="E1_DerP2_DerF2"/>
    <property type="match status" value="1"/>
</dbReference>
<feature type="domain" description="MD-2-related lipid-recognition" evidence="2">
    <location>
        <begin position="3"/>
        <end position="131"/>
    </location>
</feature>
<evidence type="ECO:0000313" key="3">
    <source>
        <dbReference type="EMBL" id="JAT91848.1"/>
    </source>
</evidence>
<sequence length="133" mass="14289">SSIAEIKDLTVSGLKPGGKATFKYSLVLKEELPQNSQVQFTILYGSMTLPCKGGIGSCTYKLCGGTGKIEKQIGQAWQNQCPAKAGTYENSVEVTIPPVPRFLITENKIKVKIEAVSSGRPLLCVNLDVEIGQ</sequence>
<organism evidence="3">
    <name type="scientific">Amblyomma aureolatum</name>
    <dbReference type="NCBI Taxonomy" id="187763"/>
    <lineage>
        <taxon>Eukaryota</taxon>
        <taxon>Metazoa</taxon>
        <taxon>Ecdysozoa</taxon>
        <taxon>Arthropoda</taxon>
        <taxon>Chelicerata</taxon>
        <taxon>Arachnida</taxon>
        <taxon>Acari</taxon>
        <taxon>Parasitiformes</taxon>
        <taxon>Ixodida</taxon>
        <taxon>Ixodoidea</taxon>
        <taxon>Ixodidae</taxon>
        <taxon>Amblyomminae</taxon>
        <taxon>Amblyomma</taxon>
    </lineage>
</organism>
<dbReference type="GO" id="GO:0006689">
    <property type="term" value="P:ganglioside catabolic process"/>
    <property type="evidence" value="ECO:0007669"/>
    <property type="project" value="InterPro"/>
</dbReference>
<keyword evidence="1" id="KW-0732">Signal</keyword>
<dbReference type="PANTHER" id="PTHR17357:SF0">
    <property type="entry name" value="GANGLIOSIDE GM2 ACTIVATOR"/>
    <property type="match status" value="1"/>
</dbReference>
<dbReference type="SUPFAM" id="SSF63707">
    <property type="entry name" value="Ganglioside M2 (gm2) activator"/>
    <property type="match status" value="1"/>
</dbReference>
<accession>A0A1E1WXY5</accession>
<proteinExistence type="evidence at transcript level"/>
<dbReference type="GO" id="GO:0005319">
    <property type="term" value="F:lipid transporter activity"/>
    <property type="evidence" value="ECO:0007669"/>
    <property type="project" value="TreeGrafter"/>
</dbReference>
<dbReference type="PANTHER" id="PTHR17357">
    <property type="entry name" value="GM2 GANGLIOSIDE ACTIVATOR PROTEIN"/>
    <property type="match status" value="1"/>
</dbReference>
<name>A0A1E1WXY5_9ACAR</name>
<dbReference type="InterPro" id="IPR028996">
    <property type="entry name" value="GM2-AP"/>
</dbReference>
<dbReference type="EMBL" id="GFAC01007340">
    <property type="protein sequence ID" value="JAT91848.1"/>
    <property type="molecule type" value="mRNA"/>
</dbReference>